<evidence type="ECO:0000313" key="7">
    <source>
        <dbReference type="EMBL" id="WFM83568.1"/>
    </source>
</evidence>
<evidence type="ECO:0000313" key="8">
    <source>
        <dbReference type="Proteomes" id="UP001215216"/>
    </source>
</evidence>
<evidence type="ECO:0000256" key="2">
    <source>
        <dbReference type="ARBA" id="ARBA00022679"/>
    </source>
</evidence>
<gene>
    <name evidence="7" type="primary">arcC</name>
    <name evidence="7" type="ORF">P7079_00875</name>
</gene>
<comment type="similarity">
    <text evidence="1 5">Belongs to the carbamate kinase family.</text>
</comment>
<dbReference type="GO" id="GO:0008804">
    <property type="term" value="F:carbamate kinase activity"/>
    <property type="evidence" value="ECO:0007669"/>
    <property type="project" value="UniProtKB-EC"/>
</dbReference>
<dbReference type="RefSeq" id="WP_278012963.1">
    <property type="nucleotide sequence ID" value="NZ_CP121208.1"/>
</dbReference>
<dbReference type="CDD" id="cd04235">
    <property type="entry name" value="AAK_CK"/>
    <property type="match status" value="1"/>
</dbReference>
<keyword evidence="8" id="KW-1185">Reference proteome</keyword>
<dbReference type="InterPro" id="IPR036393">
    <property type="entry name" value="AceGlu_kinase-like_sf"/>
</dbReference>
<evidence type="ECO:0000256" key="5">
    <source>
        <dbReference type="PIRNR" id="PIRNR000723"/>
    </source>
</evidence>
<dbReference type="Pfam" id="PF00696">
    <property type="entry name" value="AA_kinase"/>
    <property type="match status" value="1"/>
</dbReference>
<dbReference type="SUPFAM" id="SSF53633">
    <property type="entry name" value="Carbamate kinase-like"/>
    <property type="match status" value="1"/>
</dbReference>
<dbReference type="NCBIfam" id="TIGR00746">
    <property type="entry name" value="arcC"/>
    <property type="match status" value="1"/>
</dbReference>
<evidence type="ECO:0000256" key="4">
    <source>
        <dbReference type="NCBIfam" id="TIGR00746"/>
    </source>
</evidence>
<name>A0ABY8FYP4_9ACTO</name>
<keyword evidence="3 5" id="KW-0418">Kinase</keyword>
<dbReference type="Gene3D" id="3.40.1160.10">
    <property type="entry name" value="Acetylglutamate kinase-like"/>
    <property type="match status" value="1"/>
</dbReference>
<accession>A0ABY8FYP4</accession>
<keyword evidence="2 5" id="KW-0808">Transferase</keyword>
<dbReference type="PANTHER" id="PTHR30409:SF1">
    <property type="entry name" value="CARBAMATE KINASE-RELATED"/>
    <property type="match status" value="1"/>
</dbReference>
<dbReference type="PRINTS" id="PR01469">
    <property type="entry name" value="CARBMTKINASE"/>
</dbReference>
<dbReference type="PIRSF" id="PIRSF000723">
    <property type="entry name" value="Carbamate_kin"/>
    <property type="match status" value="1"/>
</dbReference>
<dbReference type="EMBL" id="CP121208">
    <property type="protein sequence ID" value="WFM83568.1"/>
    <property type="molecule type" value="Genomic_DNA"/>
</dbReference>
<organism evidence="7 8">
    <name type="scientific">Arcanobacterium canis</name>
    <dbReference type="NCBI Taxonomy" id="999183"/>
    <lineage>
        <taxon>Bacteria</taxon>
        <taxon>Bacillati</taxon>
        <taxon>Actinomycetota</taxon>
        <taxon>Actinomycetes</taxon>
        <taxon>Actinomycetales</taxon>
        <taxon>Actinomycetaceae</taxon>
        <taxon>Arcanobacterium</taxon>
    </lineage>
</organism>
<evidence type="ECO:0000256" key="3">
    <source>
        <dbReference type="ARBA" id="ARBA00022777"/>
    </source>
</evidence>
<dbReference type="PANTHER" id="PTHR30409">
    <property type="entry name" value="CARBAMATE KINASE"/>
    <property type="match status" value="1"/>
</dbReference>
<dbReference type="InterPro" id="IPR003964">
    <property type="entry name" value="Carb_kinase"/>
</dbReference>
<feature type="domain" description="Aspartate/glutamate/uridylate kinase" evidence="6">
    <location>
        <begin position="1"/>
        <end position="280"/>
    </location>
</feature>
<dbReference type="Proteomes" id="UP001215216">
    <property type="component" value="Chromosome"/>
</dbReference>
<evidence type="ECO:0000259" key="6">
    <source>
        <dbReference type="Pfam" id="PF00696"/>
    </source>
</evidence>
<reference evidence="7 8" key="1">
    <citation type="submission" date="2023-03" db="EMBL/GenBank/DDBJ databases">
        <title>Complete genome of Arcanobacterium canis strain DSM 25104 isolated in 2010 from a canine otitis externa in Germany.</title>
        <authorList>
            <person name="Borowiak M."/>
            <person name="Kreitlow A."/>
            <person name="Malorny B."/>
            <person name="Laemmler C."/>
            <person name="Prenger-Berninghoff E."/>
            <person name="Ploetz M."/>
            <person name="Abdulmawjood A."/>
        </authorList>
    </citation>
    <scope>NUCLEOTIDE SEQUENCE [LARGE SCALE GENOMIC DNA]</scope>
    <source>
        <strain evidence="7 8">DSM 25104</strain>
    </source>
</reference>
<sequence>MRIVVALGGNALLRRGDTPDASTQIEHVRHAAEQLAKLAQEHDLIVTHGNGPQVGVLALESAKDESLSQPYPFDTLGAETQGMIGYWLLQALQNELPGREVAALINQTLVDADDPAFANPTKFIGEVYSKDEALALAEERGWTVKPDGEYYRRVVGSPLPVQVVETATIRRLVNDGAVVVCAGGGGIPVIDDGGRISGVEAVIDKDRTASVLAQALGADVLMILTDVDGVYENYGTPQARALTEATPELLRTMGLPAGSMGPKVDAACQFVEATGGTAVIGRLEDAIENLNGNAGTRVVA</sequence>
<protein>
    <recommendedName>
        <fullName evidence="4 5">Carbamate kinase</fullName>
    </recommendedName>
</protein>
<proteinExistence type="inferred from homology"/>
<evidence type="ECO:0000256" key="1">
    <source>
        <dbReference type="ARBA" id="ARBA00011066"/>
    </source>
</evidence>
<dbReference type="InterPro" id="IPR001048">
    <property type="entry name" value="Asp/Glu/Uridylate_kinase"/>
</dbReference>
<dbReference type="NCBIfam" id="NF009008">
    <property type="entry name" value="PRK12354.1"/>
    <property type="match status" value="1"/>
</dbReference>